<evidence type="ECO:0000313" key="1">
    <source>
        <dbReference type="EMBL" id="MDZ5472348.1"/>
    </source>
</evidence>
<gene>
    <name evidence="1" type="ORF">SM124_11375</name>
</gene>
<evidence type="ECO:0000313" key="2">
    <source>
        <dbReference type="Proteomes" id="UP001290455"/>
    </source>
</evidence>
<sequence>METLKWLQQWYFEQCNGDWEHGFGVRIETIDNPGWSIMISVEDTDVRNKPFESIDIERTETDWLYCKTDFGQELDSFHFVGYGGPENLEEILNVFKVWVER</sequence>
<dbReference type="RefSeq" id="WP_322446639.1">
    <property type="nucleotide sequence ID" value="NZ_JAXOFX010000006.1"/>
</dbReference>
<keyword evidence="2" id="KW-1185">Reference proteome</keyword>
<dbReference type="InterPro" id="IPR028228">
    <property type="entry name" value="Imm53"/>
</dbReference>
<dbReference type="EMBL" id="JAXOFX010000006">
    <property type="protein sequence ID" value="MDZ5472348.1"/>
    <property type="molecule type" value="Genomic_DNA"/>
</dbReference>
<name>A0ABU5IYV6_9BACI</name>
<accession>A0ABU5IYV6</accession>
<dbReference type="Pfam" id="PF15580">
    <property type="entry name" value="Imm53"/>
    <property type="match status" value="1"/>
</dbReference>
<protein>
    <submittedName>
        <fullName evidence="1">Immunity 53 family protein</fullName>
    </submittedName>
</protein>
<organism evidence="1 2">
    <name type="scientific">Robertmurraya mangrovi</name>
    <dbReference type="NCBI Taxonomy" id="3098077"/>
    <lineage>
        <taxon>Bacteria</taxon>
        <taxon>Bacillati</taxon>
        <taxon>Bacillota</taxon>
        <taxon>Bacilli</taxon>
        <taxon>Bacillales</taxon>
        <taxon>Bacillaceae</taxon>
        <taxon>Robertmurraya</taxon>
    </lineage>
</organism>
<dbReference type="Proteomes" id="UP001290455">
    <property type="component" value="Unassembled WGS sequence"/>
</dbReference>
<proteinExistence type="predicted"/>
<reference evidence="1 2" key="1">
    <citation type="submission" date="2023-11" db="EMBL/GenBank/DDBJ databases">
        <title>Bacillus jintuensis, isolated from a mudflat on the Beibu Gulf coast.</title>
        <authorList>
            <person name="Li M."/>
        </authorList>
    </citation>
    <scope>NUCLEOTIDE SEQUENCE [LARGE SCALE GENOMIC DNA]</scope>
    <source>
        <strain evidence="1 2">31A1R</strain>
    </source>
</reference>
<comment type="caution">
    <text evidence="1">The sequence shown here is derived from an EMBL/GenBank/DDBJ whole genome shotgun (WGS) entry which is preliminary data.</text>
</comment>